<dbReference type="EMBL" id="CM017879">
    <property type="protein sequence ID" value="KAG1359257.1"/>
    <property type="molecule type" value="Genomic_DNA"/>
</dbReference>
<dbReference type="Proteomes" id="UP000797356">
    <property type="component" value="Chromosome 8"/>
</dbReference>
<reference evidence="1" key="2">
    <citation type="submission" date="2019-07" db="EMBL/GenBank/DDBJ databases">
        <authorList>
            <person name="Yang Y."/>
            <person name="Bocs S."/>
            <person name="Baudouin L."/>
        </authorList>
    </citation>
    <scope>NUCLEOTIDE SEQUENCE</scope>
    <source>
        <tissue evidence="1">Spear leaf of Hainan Tall coconut</tissue>
    </source>
</reference>
<keyword evidence="2" id="KW-1185">Reference proteome</keyword>
<organism evidence="1 2">
    <name type="scientific">Cocos nucifera</name>
    <name type="common">Coconut palm</name>
    <dbReference type="NCBI Taxonomy" id="13894"/>
    <lineage>
        <taxon>Eukaryota</taxon>
        <taxon>Viridiplantae</taxon>
        <taxon>Streptophyta</taxon>
        <taxon>Embryophyta</taxon>
        <taxon>Tracheophyta</taxon>
        <taxon>Spermatophyta</taxon>
        <taxon>Magnoliopsida</taxon>
        <taxon>Liliopsida</taxon>
        <taxon>Arecaceae</taxon>
        <taxon>Arecoideae</taxon>
        <taxon>Cocoseae</taxon>
        <taxon>Attaleinae</taxon>
        <taxon>Cocos</taxon>
    </lineage>
</organism>
<dbReference type="AlphaFoldDB" id="A0A8K0III2"/>
<dbReference type="OrthoDB" id="644059at2759"/>
<sequence>MLILELGIWIIPFTLVIAPCRRLVVLIDKLQQLWTTITSSLSRPPAVWRRMARLETTVLMP</sequence>
<reference evidence="1" key="1">
    <citation type="journal article" date="2017" name="Gigascience">
        <title>The genome draft of coconut (Cocos nucifera).</title>
        <authorList>
            <person name="Xiao Y."/>
            <person name="Xu P."/>
            <person name="Fan H."/>
            <person name="Baudouin L."/>
            <person name="Xia W."/>
            <person name="Bocs S."/>
            <person name="Xu J."/>
            <person name="Li Q."/>
            <person name="Guo A."/>
            <person name="Zhou L."/>
            <person name="Li J."/>
            <person name="Wu Y."/>
            <person name="Ma Z."/>
            <person name="Armero A."/>
            <person name="Issali A.E."/>
            <person name="Liu N."/>
            <person name="Peng M."/>
            <person name="Yang Y."/>
        </authorList>
    </citation>
    <scope>NUCLEOTIDE SEQUENCE</scope>
    <source>
        <tissue evidence="1">Spear leaf of Hainan Tall coconut</tissue>
    </source>
</reference>
<evidence type="ECO:0000313" key="2">
    <source>
        <dbReference type="Proteomes" id="UP000797356"/>
    </source>
</evidence>
<evidence type="ECO:0000313" key="1">
    <source>
        <dbReference type="EMBL" id="KAG1359257.1"/>
    </source>
</evidence>
<protein>
    <submittedName>
        <fullName evidence="1">Uncharacterized protein</fullName>
    </submittedName>
</protein>
<accession>A0A8K0III2</accession>
<gene>
    <name evidence="1" type="ORF">COCNU_08G007030</name>
</gene>
<proteinExistence type="predicted"/>
<name>A0A8K0III2_COCNU</name>
<comment type="caution">
    <text evidence="1">The sequence shown here is derived from an EMBL/GenBank/DDBJ whole genome shotgun (WGS) entry which is preliminary data.</text>
</comment>